<gene>
    <name evidence="2" type="ORF">ACWI_27130</name>
</gene>
<accession>A0A1F2PFV3</accession>
<dbReference type="Pfam" id="PF07796">
    <property type="entry name" value="DUF1638"/>
    <property type="match status" value="1"/>
</dbReference>
<organism evidence="2 3">
    <name type="scientific">Acetobacterium wieringae</name>
    <dbReference type="NCBI Taxonomy" id="52694"/>
    <lineage>
        <taxon>Bacteria</taxon>
        <taxon>Bacillati</taxon>
        <taxon>Bacillota</taxon>
        <taxon>Clostridia</taxon>
        <taxon>Eubacteriales</taxon>
        <taxon>Eubacteriaceae</taxon>
        <taxon>Acetobacterium</taxon>
    </lineage>
</organism>
<dbReference type="OrthoDB" id="9787351at2"/>
<dbReference type="EMBL" id="LKEU01000036">
    <property type="protein sequence ID" value="OFV69824.1"/>
    <property type="molecule type" value="Genomic_DNA"/>
</dbReference>
<dbReference type="InterPro" id="IPR012437">
    <property type="entry name" value="DUF1638"/>
</dbReference>
<protein>
    <recommendedName>
        <fullName evidence="1">DUF1638 domain-containing protein</fullName>
    </recommendedName>
</protein>
<sequence length="223" mass="25841">MRIKVIACEVMQAEIENLMPIPDRDFEFVSMDFHLYPQKLKVELQRLIDASQNYQKIILAFGLCGGSANGLISKTSELIIPRVHDCISIFMCSDTCRAFDFQKEMGTFYLSNGWMITEKSILSDYQRIYDRFGEKKARRMLENMYDGYKKVLFIETSAEPKDMVIEQSREIAKLFEAEYQTVKGEIGFIERIITGPWDEDNFITLLPMQEISDADFSKNARSA</sequence>
<dbReference type="RefSeq" id="WP_070371984.1">
    <property type="nucleotide sequence ID" value="NZ_LKEU01000036.1"/>
</dbReference>
<dbReference type="STRING" id="52694.ACWI_27130"/>
<evidence type="ECO:0000313" key="2">
    <source>
        <dbReference type="EMBL" id="OFV69824.1"/>
    </source>
</evidence>
<evidence type="ECO:0000313" key="3">
    <source>
        <dbReference type="Proteomes" id="UP000176244"/>
    </source>
</evidence>
<reference evidence="2 3" key="1">
    <citation type="submission" date="2015-09" db="EMBL/GenBank/DDBJ databases">
        <title>Genome sequence of Acetobacterium wieringae DSM 1911.</title>
        <authorList>
            <person name="Poehlein A."/>
            <person name="Bengelsdorf F.R."/>
            <person name="Schiel-Bengelsdorf B."/>
            <person name="Duerre P."/>
            <person name="Daniel R."/>
        </authorList>
    </citation>
    <scope>NUCLEOTIDE SEQUENCE [LARGE SCALE GENOMIC DNA]</scope>
    <source>
        <strain evidence="2 3">DSM 1911</strain>
    </source>
</reference>
<dbReference type="AlphaFoldDB" id="A0A1F2PFV3"/>
<evidence type="ECO:0000259" key="1">
    <source>
        <dbReference type="Pfam" id="PF07796"/>
    </source>
</evidence>
<comment type="caution">
    <text evidence="2">The sequence shown here is derived from an EMBL/GenBank/DDBJ whole genome shotgun (WGS) entry which is preliminary data.</text>
</comment>
<dbReference type="Proteomes" id="UP000176244">
    <property type="component" value="Unassembled WGS sequence"/>
</dbReference>
<name>A0A1F2PFV3_9FIRM</name>
<feature type="domain" description="DUF1638" evidence="1">
    <location>
        <begin position="29"/>
        <end position="192"/>
    </location>
</feature>
<proteinExistence type="predicted"/>